<keyword evidence="2" id="KW-1185">Reference proteome</keyword>
<sequence>IQKYLTSECAEKLIHAFITSRLDYYNSLLYGVPGHHMQKLQRVMNACYSRAQLLNISVIEFLFTQHPIMIYREITREFFSAPQSVRQRSVFGTVFP</sequence>
<dbReference type="EMBL" id="CALNXJ010000002">
    <property type="protein sequence ID" value="CAH3033954.1"/>
    <property type="molecule type" value="Genomic_DNA"/>
</dbReference>
<evidence type="ECO:0000313" key="1">
    <source>
        <dbReference type="EMBL" id="CAH3033954.1"/>
    </source>
</evidence>
<name>A0AAU9VNK9_9CNID</name>
<reference evidence="1 2" key="1">
    <citation type="submission" date="2022-05" db="EMBL/GenBank/DDBJ databases">
        <authorList>
            <consortium name="Genoscope - CEA"/>
            <person name="William W."/>
        </authorList>
    </citation>
    <scope>NUCLEOTIDE SEQUENCE [LARGE SCALE GENOMIC DNA]</scope>
</reference>
<comment type="caution">
    <text evidence="1">The sequence shown here is derived from an EMBL/GenBank/DDBJ whole genome shotgun (WGS) entry which is preliminary data.</text>
</comment>
<dbReference type="Proteomes" id="UP001159428">
    <property type="component" value="Unassembled WGS sequence"/>
</dbReference>
<proteinExistence type="predicted"/>
<dbReference type="AlphaFoldDB" id="A0AAU9VNK9"/>
<evidence type="ECO:0000313" key="2">
    <source>
        <dbReference type="Proteomes" id="UP001159428"/>
    </source>
</evidence>
<gene>
    <name evidence="1" type="ORF">PMEA_00010402</name>
</gene>
<feature type="non-terminal residue" evidence="1">
    <location>
        <position position="1"/>
    </location>
</feature>
<accession>A0AAU9VNK9</accession>
<protein>
    <submittedName>
        <fullName evidence="1">Uncharacterized protein</fullName>
    </submittedName>
</protein>
<organism evidence="1 2">
    <name type="scientific">Pocillopora meandrina</name>
    <dbReference type="NCBI Taxonomy" id="46732"/>
    <lineage>
        <taxon>Eukaryota</taxon>
        <taxon>Metazoa</taxon>
        <taxon>Cnidaria</taxon>
        <taxon>Anthozoa</taxon>
        <taxon>Hexacorallia</taxon>
        <taxon>Scleractinia</taxon>
        <taxon>Astrocoeniina</taxon>
        <taxon>Pocilloporidae</taxon>
        <taxon>Pocillopora</taxon>
    </lineage>
</organism>